<dbReference type="EMBL" id="RQPJ01000021">
    <property type="protein sequence ID" value="RTE52119.1"/>
    <property type="molecule type" value="Genomic_DNA"/>
</dbReference>
<dbReference type="Gene3D" id="3.40.630.10">
    <property type="entry name" value="Zn peptidases"/>
    <property type="match status" value="1"/>
</dbReference>
<evidence type="ECO:0000259" key="4">
    <source>
        <dbReference type="Pfam" id="PF07687"/>
    </source>
</evidence>
<gene>
    <name evidence="5" type="ORF">EHW67_18155</name>
</gene>
<evidence type="ECO:0000256" key="2">
    <source>
        <dbReference type="ARBA" id="ARBA00022801"/>
    </source>
</evidence>
<feature type="active site" description="Proton acceptor" evidence="3">
    <location>
        <position position="154"/>
    </location>
</feature>
<dbReference type="GO" id="GO:0046872">
    <property type="term" value="F:metal ion binding"/>
    <property type="evidence" value="ECO:0007669"/>
    <property type="project" value="UniProtKB-KW"/>
</dbReference>
<evidence type="ECO:0000313" key="5">
    <source>
        <dbReference type="EMBL" id="RTE52119.1"/>
    </source>
</evidence>
<dbReference type="Pfam" id="PF01546">
    <property type="entry name" value="Peptidase_M20"/>
    <property type="match status" value="1"/>
</dbReference>
<evidence type="ECO:0000256" key="3">
    <source>
        <dbReference type="PIRSR" id="PIRSR037238-1"/>
    </source>
</evidence>
<dbReference type="InterPro" id="IPR002933">
    <property type="entry name" value="Peptidase_M20"/>
</dbReference>
<evidence type="ECO:0000256" key="1">
    <source>
        <dbReference type="ARBA" id="ARBA00022723"/>
    </source>
</evidence>
<dbReference type="PANTHER" id="PTHR43808:SF9">
    <property type="entry name" value="BLL0789 PROTEIN"/>
    <property type="match status" value="1"/>
</dbReference>
<dbReference type="AlphaFoldDB" id="A0A3S0CKW3"/>
<dbReference type="PANTHER" id="PTHR43808">
    <property type="entry name" value="ACETYLORNITHINE DEACETYLASE"/>
    <property type="match status" value="1"/>
</dbReference>
<dbReference type="SUPFAM" id="SSF55031">
    <property type="entry name" value="Bacterial exopeptidase dimerisation domain"/>
    <property type="match status" value="1"/>
</dbReference>
<protein>
    <submittedName>
        <fullName evidence="5">M20 family peptidase</fullName>
    </submittedName>
</protein>
<dbReference type="SUPFAM" id="SSF53187">
    <property type="entry name" value="Zn-dependent exopeptidases"/>
    <property type="match status" value="1"/>
</dbReference>
<keyword evidence="2" id="KW-0378">Hydrolase</keyword>
<dbReference type="PIRSF" id="PIRSF037238">
    <property type="entry name" value="Carboxypeptidase_G2"/>
    <property type="match status" value="1"/>
</dbReference>
<dbReference type="CDD" id="cd03885">
    <property type="entry name" value="M20_CPDG2"/>
    <property type="match status" value="1"/>
</dbReference>
<dbReference type="InterPro" id="IPR017150">
    <property type="entry name" value="Pept_M20_glutamate_carboxypep"/>
</dbReference>
<dbReference type="InterPro" id="IPR036264">
    <property type="entry name" value="Bact_exopeptidase_dim_dom"/>
</dbReference>
<feature type="domain" description="Peptidase M20 dimerisation" evidence="4">
    <location>
        <begin position="190"/>
        <end position="282"/>
    </location>
</feature>
<comment type="caution">
    <text evidence="5">The sequence shown here is derived from an EMBL/GenBank/DDBJ whole genome shotgun (WGS) entry which is preliminary data.</text>
</comment>
<dbReference type="InterPro" id="IPR011650">
    <property type="entry name" value="Peptidase_M20_dimer"/>
</dbReference>
<keyword evidence="1" id="KW-0479">Metal-binding</keyword>
<organism evidence="5 6">
    <name type="scientific">Arenibacter aquaticus</name>
    <dbReference type="NCBI Taxonomy" id="2489054"/>
    <lineage>
        <taxon>Bacteria</taxon>
        <taxon>Pseudomonadati</taxon>
        <taxon>Bacteroidota</taxon>
        <taxon>Flavobacteriia</taxon>
        <taxon>Flavobacteriales</taxon>
        <taxon>Flavobacteriaceae</taxon>
        <taxon>Arenibacter</taxon>
    </lineage>
</organism>
<reference evidence="5 6" key="1">
    <citation type="submission" date="2018-11" db="EMBL/GenBank/DDBJ databases">
        <title>Arenibacter aquaticus sp.nov., a marine bacterium isolated from surface seawater in the South China Sea.</title>
        <authorList>
            <person name="Guo J."/>
            <person name="Sun J."/>
        </authorList>
    </citation>
    <scope>NUCLEOTIDE SEQUENCE [LARGE SCALE GENOMIC DNA]</scope>
    <source>
        <strain evidence="5 6">GUO666</strain>
    </source>
</reference>
<dbReference type="OrthoDB" id="9783294at2"/>
<evidence type="ECO:0000313" key="6">
    <source>
        <dbReference type="Proteomes" id="UP000267585"/>
    </source>
</evidence>
<dbReference type="Proteomes" id="UP000267585">
    <property type="component" value="Unassembled WGS sequence"/>
</dbReference>
<dbReference type="GO" id="GO:0016787">
    <property type="term" value="F:hydrolase activity"/>
    <property type="evidence" value="ECO:0007669"/>
    <property type="project" value="UniProtKB-KW"/>
</dbReference>
<keyword evidence="6" id="KW-1185">Reference proteome</keyword>
<name>A0A3S0CKW3_9FLAO</name>
<proteinExistence type="predicted"/>
<dbReference type="InterPro" id="IPR050072">
    <property type="entry name" value="Peptidase_M20A"/>
</dbReference>
<accession>A0A3S0CKW3</accession>
<dbReference type="RefSeq" id="WP_126163804.1">
    <property type="nucleotide sequence ID" value="NZ_RQPJ01000021.1"/>
</dbReference>
<dbReference type="Pfam" id="PF07687">
    <property type="entry name" value="M20_dimer"/>
    <property type="match status" value="1"/>
</dbReference>
<feature type="active site" evidence="3">
    <location>
        <position position="93"/>
    </location>
</feature>
<dbReference type="Gene3D" id="3.30.70.360">
    <property type="match status" value="1"/>
</dbReference>
<sequence>MKEHKEVAENIQGFLESHHERIIHFLKDLVSLESPSREIERQHKILNFLKFKFEDIGYRVILVPGKQTGGYLYACPKERDRSLPLQLLIGHCDTVWPAETIKIMPISYKKGVIKGPGVYDMKAGLTQMYFALLCIRSISVPLPVTPVILINSDEEIGSRESTNSIKRLAKISNRAYVLEPPLGLEGKLKTARKGLGRFTLTVTGKAAHAGLDPEKGINAIVELSQQVQKLYAMNDFDRGITVNVGMIEGGISPNVVAPKSKAVIDVRVLNEADGIFITNKIKGLKPFLPNVTLAIEGSIGRPPMERTKRNQKLWQLAEEHGRKLGLSLEQATAGGGSDANTTSIYTATLDGLGTPGDGAHAPHEYIFENKLIERTTLLTLLLLSEPLNSKS</sequence>